<dbReference type="Proteomes" id="UP001197247">
    <property type="component" value="Unassembled WGS sequence"/>
</dbReference>
<reference evidence="1 2" key="1">
    <citation type="submission" date="2021-05" db="EMBL/GenBank/DDBJ databases">
        <title>Kineosporia and Streptomyces sp. nov. two new marine actinobacteria isolated from Coral.</title>
        <authorList>
            <person name="Buangrab K."/>
            <person name="Sutthacheep M."/>
            <person name="Yeemin T."/>
            <person name="Harunari E."/>
            <person name="Igarashi Y."/>
            <person name="Kanchanasin P."/>
            <person name="Tanasupawat S."/>
            <person name="Phongsopitanun W."/>
        </authorList>
    </citation>
    <scope>NUCLEOTIDE SEQUENCE [LARGE SCALE GENOMIC DNA]</scope>
    <source>
        <strain evidence="1 2">J2-2</strain>
    </source>
</reference>
<name>A0ABS5TU06_9ACTN</name>
<comment type="caution">
    <text evidence="1">The sequence shown here is derived from an EMBL/GenBank/DDBJ whole genome shotgun (WGS) entry which is preliminary data.</text>
</comment>
<evidence type="ECO:0000313" key="2">
    <source>
        <dbReference type="Proteomes" id="UP001197247"/>
    </source>
</evidence>
<accession>A0ABS5TU06</accession>
<sequence>MDWSAVSSFVFPDNTVLCNFAAVHQLSLLRKVLSGKGRWTDAVAREAQKSSAYWPDLVSLPFDGWLGSPIEITDRQDLQGIERIRRAVFGGTSKHARQHLGEAQTCYLLKHSEEFSGSWWVSDDRDSIDYARSQKLEAYETRHLIGMAVQMDEISADRGFDLLNAMRDEGRHLRVPSSPEKLVEMAALPPM</sequence>
<dbReference type="EMBL" id="JAHBAY010000027">
    <property type="protein sequence ID" value="MBT0774285.1"/>
    <property type="molecule type" value="Genomic_DNA"/>
</dbReference>
<protein>
    <recommendedName>
        <fullName evidence="3">PIN domain-containing protein</fullName>
    </recommendedName>
</protein>
<evidence type="ECO:0008006" key="3">
    <source>
        <dbReference type="Google" id="ProtNLM"/>
    </source>
</evidence>
<evidence type="ECO:0000313" key="1">
    <source>
        <dbReference type="EMBL" id="MBT0774285.1"/>
    </source>
</evidence>
<dbReference type="RefSeq" id="WP_214160824.1">
    <property type="nucleotide sequence ID" value="NZ_JAHBAY010000027.1"/>
</dbReference>
<keyword evidence="2" id="KW-1185">Reference proteome</keyword>
<gene>
    <name evidence="1" type="ORF">KIH74_35405</name>
</gene>
<organism evidence="1 2">
    <name type="scientific">Kineosporia corallincola</name>
    <dbReference type="NCBI Taxonomy" id="2835133"/>
    <lineage>
        <taxon>Bacteria</taxon>
        <taxon>Bacillati</taxon>
        <taxon>Actinomycetota</taxon>
        <taxon>Actinomycetes</taxon>
        <taxon>Kineosporiales</taxon>
        <taxon>Kineosporiaceae</taxon>
        <taxon>Kineosporia</taxon>
    </lineage>
</organism>
<proteinExistence type="predicted"/>